<dbReference type="Pfam" id="PF03259">
    <property type="entry name" value="Robl_LC7"/>
    <property type="match status" value="1"/>
</dbReference>
<dbReference type="Proteomes" id="UP000632828">
    <property type="component" value="Unassembled WGS sequence"/>
</dbReference>
<dbReference type="AlphaFoldDB" id="A0A8J6QYQ8"/>
<accession>A0A8J6QYQ8</accession>
<dbReference type="InterPro" id="IPR004942">
    <property type="entry name" value="Roadblock/LAMTOR2_dom"/>
</dbReference>
<dbReference type="RefSeq" id="WP_191157074.1">
    <property type="nucleotide sequence ID" value="NZ_JACWUN010000015.1"/>
</dbReference>
<reference evidence="2" key="1">
    <citation type="submission" date="2020-09" db="EMBL/GenBank/DDBJ databases">
        <title>Pelobacter alkaliphilus sp. nov., a novel anaerobic arsenate-reducing bacterium from terrestrial mud volcano.</title>
        <authorList>
            <person name="Khomyakova M.A."/>
            <person name="Merkel A.Y."/>
            <person name="Slobodkin A.I."/>
        </authorList>
    </citation>
    <scope>NUCLEOTIDE SEQUENCE</scope>
    <source>
        <strain evidence="2">M08fum</strain>
    </source>
</reference>
<proteinExistence type="predicted"/>
<keyword evidence="3" id="KW-1185">Reference proteome</keyword>
<sequence>MSFKVVLNQLLHEVPGSLGVIIVDWEGEAVDQATRLGEYDIKILGAHHGIILTLLREALERMGSDCPEEVIIRTQQGTTLIQPLTEDYLLILQLQQGALVARAAQKLRRCAECLYDDIAL</sequence>
<dbReference type="SUPFAM" id="SSF103196">
    <property type="entry name" value="Roadblock/LC7 domain"/>
    <property type="match status" value="1"/>
</dbReference>
<comment type="caution">
    <text evidence="2">The sequence shown here is derived from an EMBL/GenBank/DDBJ whole genome shotgun (WGS) entry which is preliminary data.</text>
</comment>
<dbReference type="Gene3D" id="3.30.450.30">
    <property type="entry name" value="Dynein light chain 2a, cytoplasmic"/>
    <property type="match status" value="1"/>
</dbReference>
<evidence type="ECO:0000259" key="1">
    <source>
        <dbReference type="SMART" id="SM00960"/>
    </source>
</evidence>
<dbReference type="EMBL" id="JACWUN010000015">
    <property type="protein sequence ID" value="MBD1401448.1"/>
    <property type="molecule type" value="Genomic_DNA"/>
</dbReference>
<dbReference type="SMART" id="SM00960">
    <property type="entry name" value="Robl_LC7"/>
    <property type="match status" value="1"/>
</dbReference>
<gene>
    <name evidence="2" type="ORF">ICT70_12310</name>
</gene>
<organism evidence="2 3">
    <name type="scientific">Pelovirga terrestris</name>
    <dbReference type="NCBI Taxonomy" id="2771352"/>
    <lineage>
        <taxon>Bacteria</taxon>
        <taxon>Pseudomonadati</taxon>
        <taxon>Thermodesulfobacteriota</taxon>
        <taxon>Desulfuromonadia</taxon>
        <taxon>Geobacterales</taxon>
        <taxon>Geobacteraceae</taxon>
        <taxon>Pelovirga</taxon>
    </lineage>
</organism>
<evidence type="ECO:0000313" key="3">
    <source>
        <dbReference type="Proteomes" id="UP000632828"/>
    </source>
</evidence>
<protein>
    <submittedName>
        <fullName evidence="2">Roadblock/LC7 domain-containing protein</fullName>
    </submittedName>
</protein>
<evidence type="ECO:0000313" key="2">
    <source>
        <dbReference type="EMBL" id="MBD1401448.1"/>
    </source>
</evidence>
<name>A0A8J6QYQ8_9BACT</name>
<feature type="domain" description="Roadblock/LAMTOR2" evidence="1">
    <location>
        <begin position="3"/>
        <end position="94"/>
    </location>
</feature>